<gene>
    <name evidence="2" type="ORF">CLCR_10491</name>
</gene>
<dbReference type="Proteomes" id="UP000094526">
    <property type="component" value="Unassembled WGS sequence"/>
</dbReference>
<accession>A0A1C1CXE9</accession>
<feature type="region of interest" description="Disordered" evidence="1">
    <location>
        <begin position="1"/>
        <end position="112"/>
    </location>
</feature>
<feature type="compositionally biased region" description="Gly residues" evidence="1">
    <location>
        <begin position="309"/>
        <end position="320"/>
    </location>
</feature>
<evidence type="ECO:0000256" key="1">
    <source>
        <dbReference type="SAM" id="MobiDB-lite"/>
    </source>
</evidence>
<comment type="caution">
    <text evidence="2">The sequence shown here is derived from an EMBL/GenBank/DDBJ whole genome shotgun (WGS) entry which is preliminary data.</text>
</comment>
<feature type="region of interest" description="Disordered" evidence="1">
    <location>
        <begin position="270"/>
        <end position="320"/>
    </location>
</feature>
<protein>
    <submittedName>
        <fullName evidence="2">Uncharacterized protein</fullName>
    </submittedName>
</protein>
<keyword evidence="3" id="KW-1185">Reference proteome</keyword>
<proteinExistence type="predicted"/>
<dbReference type="VEuPathDB" id="FungiDB:CLCR_10491"/>
<name>A0A1C1CXE9_9EURO</name>
<dbReference type="VEuPathDB" id="FungiDB:G647_00217"/>
<evidence type="ECO:0000313" key="2">
    <source>
        <dbReference type="EMBL" id="OCT53257.1"/>
    </source>
</evidence>
<reference evidence="3" key="1">
    <citation type="submission" date="2015-07" db="EMBL/GenBank/DDBJ databases">
        <authorList>
            <person name="Teixeira M.M."/>
            <person name="Souza R.C."/>
            <person name="Almeida L.G."/>
            <person name="Vicente V.A."/>
            <person name="de Hoog S."/>
            <person name="Bocca A.L."/>
            <person name="de Almeida S.R."/>
            <person name="Vasconcelos A.T."/>
            <person name="Felipe M.S."/>
        </authorList>
    </citation>
    <scope>NUCLEOTIDE SEQUENCE [LARGE SCALE GENOMIC DNA]</scope>
    <source>
        <strain evidence="3">KSF</strain>
    </source>
</reference>
<dbReference type="AlphaFoldDB" id="A0A1C1CXE9"/>
<dbReference type="EMBL" id="LGRB01000008">
    <property type="protein sequence ID" value="OCT53257.1"/>
    <property type="molecule type" value="Genomic_DNA"/>
</dbReference>
<feature type="compositionally biased region" description="Gly residues" evidence="1">
    <location>
        <begin position="67"/>
        <end position="80"/>
    </location>
</feature>
<organism evidence="2 3">
    <name type="scientific">Cladophialophora carrionii</name>
    <dbReference type="NCBI Taxonomy" id="86049"/>
    <lineage>
        <taxon>Eukaryota</taxon>
        <taxon>Fungi</taxon>
        <taxon>Dikarya</taxon>
        <taxon>Ascomycota</taxon>
        <taxon>Pezizomycotina</taxon>
        <taxon>Eurotiomycetes</taxon>
        <taxon>Chaetothyriomycetidae</taxon>
        <taxon>Chaetothyriales</taxon>
        <taxon>Herpotrichiellaceae</taxon>
        <taxon>Cladophialophora</taxon>
    </lineage>
</organism>
<sequence length="320" mass="33016">MIVTNLPQHIPGDDHTQDGGGNYGDDVNYGGGEDHGDDDTYGDGEDHYGDDQTYGGGQDHASDDQTYGGGQDLGGDGNYGDGQDHDGADQTSGGGQDHGGHENYGGGGADSSITADNLDPDFFLHEVSDAAKDKNAGTITEDQYNNLIEFMVHIRSALDHVDLSHDGSLEHATQVFTNVIDEIQIPNLGHFEGSSVTGAVETLSQHGHCRFLFALFVAMHENADISHLPDLQATLAEVVATVTGESPHTGNEHAGDGGDAVQASAGMQLPTTSQDDTKNPGATDDPATAAVSLDPATLFPDYADYSGVTGTGGTGGTGGS</sequence>
<evidence type="ECO:0000313" key="3">
    <source>
        <dbReference type="Proteomes" id="UP000094526"/>
    </source>
</evidence>
<feature type="compositionally biased region" description="Gly residues" evidence="1">
    <location>
        <begin position="92"/>
        <end position="109"/>
    </location>
</feature>